<proteinExistence type="predicted"/>
<feature type="non-terminal residue" evidence="1">
    <location>
        <position position="1"/>
    </location>
</feature>
<dbReference type="AlphaFoldDB" id="A0A816CTG7"/>
<evidence type="ECO:0000313" key="1">
    <source>
        <dbReference type="EMBL" id="CAF1625948.1"/>
    </source>
</evidence>
<dbReference type="Proteomes" id="UP000663834">
    <property type="component" value="Unassembled WGS sequence"/>
</dbReference>
<protein>
    <submittedName>
        <fullName evidence="1">Uncharacterized protein</fullName>
    </submittedName>
</protein>
<name>A0A816CTG7_9BILA</name>
<comment type="caution">
    <text evidence="1">The sequence shown here is derived from an EMBL/GenBank/DDBJ whole genome shotgun (WGS) entry which is preliminary data.</text>
</comment>
<organism evidence="1 2">
    <name type="scientific">Rotaria magnacalcarata</name>
    <dbReference type="NCBI Taxonomy" id="392030"/>
    <lineage>
        <taxon>Eukaryota</taxon>
        <taxon>Metazoa</taxon>
        <taxon>Spiralia</taxon>
        <taxon>Gnathifera</taxon>
        <taxon>Rotifera</taxon>
        <taxon>Eurotatoria</taxon>
        <taxon>Bdelloidea</taxon>
        <taxon>Philodinida</taxon>
        <taxon>Philodinidae</taxon>
        <taxon>Rotaria</taxon>
    </lineage>
</organism>
<evidence type="ECO:0000313" key="2">
    <source>
        <dbReference type="Proteomes" id="UP000663834"/>
    </source>
</evidence>
<dbReference type="OrthoDB" id="422637at2759"/>
<gene>
    <name evidence="1" type="ORF">KQP761_LOCUS25360</name>
</gene>
<sequence>TSITANTYRVQPFMEYMKNIDIAGSDKQSNKIIQAEEVLSIKNLSYSSPINNKHILMDNLNLILNEGQRLLITGLNHFFL</sequence>
<accession>A0A816CTG7</accession>
<reference evidence="1" key="1">
    <citation type="submission" date="2021-02" db="EMBL/GenBank/DDBJ databases">
        <authorList>
            <person name="Nowell W R."/>
        </authorList>
    </citation>
    <scope>NUCLEOTIDE SEQUENCE</scope>
</reference>
<dbReference type="EMBL" id="CAJNOW010013871">
    <property type="protein sequence ID" value="CAF1625948.1"/>
    <property type="molecule type" value="Genomic_DNA"/>
</dbReference>